<dbReference type="EMBL" id="GGEC01084872">
    <property type="protein sequence ID" value="MBX65356.1"/>
    <property type="molecule type" value="Transcribed_RNA"/>
</dbReference>
<sequence>MNSEQYPGWRTKGNHRIEGERTLLDTIYNPLVLSHFEISIIMF</sequence>
<evidence type="ECO:0000313" key="1">
    <source>
        <dbReference type="EMBL" id="MBX65356.1"/>
    </source>
</evidence>
<accession>A0A2P2QEH9</accession>
<proteinExistence type="predicted"/>
<reference evidence="1" key="1">
    <citation type="submission" date="2018-02" db="EMBL/GenBank/DDBJ databases">
        <title>Rhizophora mucronata_Transcriptome.</title>
        <authorList>
            <person name="Meera S.P."/>
            <person name="Sreeshan A."/>
            <person name="Augustine A."/>
        </authorList>
    </citation>
    <scope>NUCLEOTIDE SEQUENCE</scope>
    <source>
        <tissue evidence="1">Leaf</tissue>
    </source>
</reference>
<organism evidence="1">
    <name type="scientific">Rhizophora mucronata</name>
    <name type="common">Asiatic mangrove</name>
    <dbReference type="NCBI Taxonomy" id="61149"/>
    <lineage>
        <taxon>Eukaryota</taxon>
        <taxon>Viridiplantae</taxon>
        <taxon>Streptophyta</taxon>
        <taxon>Embryophyta</taxon>
        <taxon>Tracheophyta</taxon>
        <taxon>Spermatophyta</taxon>
        <taxon>Magnoliopsida</taxon>
        <taxon>eudicotyledons</taxon>
        <taxon>Gunneridae</taxon>
        <taxon>Pentapetalae</taxon>
        <taxon>rosids</taxon>
        <taxon>fabids</taxon>
        <taxon>Malpighiales</taxon>
        <taxon>Rhizophoraceae</taxon>
        <taxon>Rhizophora</taxon>
    </lineage>
</organism>
<protein>
    <submittedName>
        <fullName evidence="1">Uncharacterized protein</fullName>
    </submittedName>
</protein>
<name>A0A2P2QEH9_RHIMU</name>
<dbReference type="AlphaFoldDB" id="A0A2P2QEH9"/>